<organism evidence="3 4">
    <name type="scientific">Laccaria amethystina LaAM-08-1</name>
    <dbReference type="NCBI Taxonomy" id="1095629"/>
    <lineage>
        <taxon>Eukaryota</taxon>
        <taxon>Fungi</taxon>
        <taxon>Dikarya</taxon>
        <taxon>Basidiomycota</taxon>
        <taxon>Agaricomycotina</taxon>
        <taxon>Agaricomycetes</taxon>
        <taxon>Agaricomycetidae</taxon>
        <taxon>Agaricales</taxon>
        <taxon>Agaricineae</taxon>
        <taxon>Hydnangiaceae</taxon>
        <taxon>Laccaria</taxon>
    </lineage>
</organism>
<evidence type="ECO:0000313" key="4">
    <source>
        <dbReference type="Proteomes" id="UP000054477"/>
    </source>
</evidence>
<feature type="transmembrane region" description="Helical" evidence="2">
    <location>
        <begin position="260"/>
        <end position="280"/>
    </location>
</feature>
<dbReference type="HOGENOM" id="CLU_976825_0_0_1"/>
<evidence type="ECO:0000313" key="3">
    <source>
        <dbReference type="EMBL" id="KIK05962.1"/>
    </source>
</evidence>
<protein>
    <submittedName>
        <fullName evidence="3">Uncharacterized protein</fullName>
    </submittedName>
</protein>
<keyword evidence="4" id="KW-1185">Reference proteome</keyword>
<reference evidence="3 4" key="1">
    <citation type="submission" date="2014-04" db="EMBL/GenBank/DDBJ databases">
        <authorList>
            <consortium name="DOE Joint Genome Institute"/>
            <person name="Kuo A."/>
            <person name="Kohler A."/>
            <person name="Nagy L.G."/>
            <person name="Floudas D."/>
            <person name="Copeland A."/>
            <person name="Barry K.W."/>
            <person name="Cichocki N."/>
            <person name="Veneault-Fourrey C."/>
            <person name="LaButti K."/>
            <person name="Lindquist E.A."/>
            <person name="Lipzen A."/>
            <person name="Lundell T."/>
            <person name="Morin E."/>
            <person name="Murat C."/>
            <person name="Sun H."/>
            <person name="Tunlid A."/>
            <person name="Henrissat B."/>
            <person name="Grigoriev I.V."/>
            <person name="Hibbett D.S."/>
            <person name="Martin F."/>
            <person name="Nordberg H.P."/>
            <person name="Cantor M.N."/>
            <person name="Hua S.X."/>
        </authorList>
    </citation>
    <scope>NUCLEOTIDE SEQUENCE [LARGE SCALE GENOMIC DNA]</scope>
    <source>
        <strain evidence="3 4">LaAM-08-1</strain>
    </source>
</reference>
<feature type="compositionally biased region" description="Low complexity" evidence="1">
    <location>
        <begin position="128"/>
        <end position="148"/>
    </location>
</feature>
<evidence type="ECO:0000256" key="2">
    <source>
        <dbReference type="SAM" id="Phobius"/>
    </source>
</evidence>
<dbReference type="AlphaFoldDB" id="A0A0C9Y6Z1"/>
<feature type="region of interest" description="Disordered" evidence="1">
    <location>
        <begin position="92"/>
        <end position="191"/>
    </location>
</feature>
<keyword evidence="2" id="KW-0812">Transmembrane</keyword>
<name>A0A0C9Y6Z1_9AGAR</name>
<gene>
    <name evidence="3" type="ORF">K443DRAFT_90369</name>
</gene>
<keyword evidence="2" id="KW-0472">Membrane</keyword>
<accession>A0A0C9Y6Z1</accession>
<feature type="compositionally biased region" description="Basic and acidic residues" evidence="1">
    <location>
        <begin position="100"/>
        <end position="112"/>
    </location>
</feature>
<proteinExistence type="predicted"/>
<keyword evidence="2" id="KW-1133">Transmembrane helix</keyword>
<dbReference type="EMBL" id="KN838556">
    <property type="protein sequence ID" value="KIK05962.1"/>
    <property type="molecule type" value="Genomic_DNA"/>
</dbReference>
<reference evidence="4" key="2">
    <citation type="submission" date="2015-01" db="EMBL/GenBank/DDBJ databases">
        <title>Evolutionary Origins and Diversification of the Mycorrhizal Mutualists.</title>
        <authorList>
            <consortium name="DOE Joint Genome Institute"/>
            <consortium name="Mycorrhizal Genomics Consortium"/>
            <person name="Kohler A."/>
            <person name="Kuo A."/>
            <person name="Nagy L.G."/>
            <person name="Floudas D."/>
            <person name="Copeland A."/>
            <person name="Barry K.W."/>
            <person name="Cichocki N."/>
            <person name="Veneault-Fourrey C."/>
            <person name="LaButti K."/>
            <person name="Lindquist E.A."/>
            <person name="Lipzen A."/>
            <person name="Lundell T."/>
            <person name="Morin E."/>
            <person name="Murat C."/>
            <person name="Riley R."/>
            <person name="Ohm R."/>
            <person name="Sun H."/>
            <person name="Tunlid A."/>
            <person name="Henrissat B."/>
            <person name="Grigoriev I.V."/>
            <person name="Hibbett D.S."/>
            <person name="Martin F."/>
        </authorList>
    </citation>
    <scope>NUCLEOTIDE SEQUENCE [LARGE SCALE GENOMIC DNA]</scope>
    <source>
        <strain evidence="4">LaAM-08-1</strain>
    </source>
</reference>
<sequence length="285" mass="31695">LESGGMKFGRKACYFFHSGVLLFWRNHRILELRPECSAEFTGMECDGIRLFVWHILFVYFTPVAKQTQHSSLPPSTILFAAPSIRHRLPSRARTMTTHNDPPHTNELKHGENHPQTTNPNPTTPMPCLSTAASTHHATTLPTTTTSAHTHPRTDKDPPPAKHAHTPLTAMGVHNDGPAPPPTNDDRPLPHHCLSLPPSIPPSFLPPSFLPASFLPLPSSLLPSSPLPSSLPAPSSSPFRSPSLPSFLLPSFLPLYLKYKIVIYVVFSNLCMYYLVIYIYLNIFEF</sequence>
<feature type="non-terminal residue" evidence="3">
    <location>
        <position position="1"/>
    </location>
</feature>
<dbReference type="Proteomes" id="UP000054477">
    <property type="component" value="Unassembled WGS sequence"/>
</dbReference>
<evidence type="ECO:0000256" key="1">
    <source>
        <dbReference type="SAM" id="MobiDB-lite"/>
    </source>
</evidence>